<dbReference type="AlphaFoldDB" id="Q6K895"/>
<evidence type="ECO:0000313" key="1">
    <source>
        <dbReference type="EMBL" id="BAD21734.1"/>
    </source>
</evidence>
<gene>
    <name evidence="1" type="primary">OJ1756_H07.52</name>
</gene>
<protein>
    <submittedName>
        <fullName evidence="1">Uncharacterized protein</fullName>
    </submittedName>
</protein>
<accession>Q6K895</accession>
<reference evidence="2" key="2">
    <citation type="journal article" date="2008" name="Nucleic Acids Res.">
        <title>The rice annotation project database (RAP-DB): 2008 update.</title>
        <authorList>
            <consortium name="The rice annotation project (RAP)"/>
        </authorList>
    </citation>
    <scope>GENOME REANNOTATION</scope>
    <source>
        <strain evidence="2">cv. Nipponbare</strain>
    </source>
</reference>
<sequence>MAAARRGGNRQRELDRAIAEGEAIAVASGGRRPPLRQSRAVRPVGWPVATRGRASASALRREYPTLKSWLRY</sequence>
<dbReference type="EMBL" id="AP004168">
    <property type="protein sequence ID" value="BAD21734.1"/>
    <property type="molecule type" value="Genomic_DNA"/>
</dbReference>
<evidence type="ECO:0000313" key="2">
    <source>
        <dbReference type="Proteomes" id="UP000000763"/>
    </source>
</evidence>
<dbReference type="Proteomes" id="UP000000763">
    <property type="component" value="Chromosome 2"/>
</dbReference>
<reference evidence="2" key="1">
    <citation type="journal article" date="2005" name="Nature">
        <title>The map-based sequence of the rice genome.</title>
        <authorList>
            <consortium name="International rice genome sequencing project (IRGSP)"/>
            <person name="Matsumoto T."/>
            <person name="Wu J."/>
            <person name="Kanamori H."/>
            <person name="Katayose Y."/>
            <person name="Fujisawa M."/>
            <person name="Namiki N."/>
            <person name="Mizuno H."/>
            <person name="Yamamoto K."/>
            <person name="Antonio B.A."/>
            <person name="Baba T."/>
            <person name="Sakata K."/>
            <person name="Nagamura Y."/>
            <person name="Aoki H."/>
            <person name="Arikawa K."/>
            <person name="Arita K."/>
            <person name="Bito T."/>
            <person name="Chiden Y."/>
            <person name="Fujitsuka N."/>
            <person name="Fukunaka R."/>
            <person name="Hamada M."/>
            <person name="Harada C."/>
            <person name="Hayashi A."/>
            <person name="Hijishita S."/>
            <person name="Honda M."/>
            <person name="Hosokawa S."/>
            <person name="Ichikawa Y."/>
            <person name="Idonuma A."/>
            <person name="Iijima M."/>
            <person name="Ikeda M."/>
            <person name="Ikeno M."/>
            <person name="Ito K."/>
            <person name="Ito S."/>
            <person name="Ito T."/>
            <person name="Ito Y."/>
            <person name="Ito Y."/>
            <person name="Iwabuchi A."/>
            <person name="Kamiya K."/>
            <person name="Karasawa W."/>
            <person name="Kurita K."/>
            <person name="Katagiri S."/>
            <person name="Kikuta A."/>
            <person name="Kobayashi H."/>
            <person name="Kobayashi N."/>
            <person name="Machita K."/>
            <person name="Maehara T."/>
            <person name="Masukawa M."/>
            <person name="Mizubayashi T."/>
            <person name="Mukai Y."/>
            <person name="Nagasaki H."/>
            <person name="Nagata Y."/>
            <person name="Naito S."/>
            <person name="Nakashima M."/>
            <person name="Nakama Y."/>
            <person name="Nakamichi Y."/>
            <person name="Nakamura M."/>
            <person name="Meguro A."/>
            <person name="Negishi M."/>
            <person name="Ohta I."/>
            <person name="Ohta T."/>
            <person name="Okamoto M."/>
            <person name="Ono N."/>
            <person name="Saji S."/>
            <person name="Sakaguchi M."/>
            <person name="Sakai K."/>
            <person name="Shibata M."/>
            <person name="Shimokawa T."/>
            <person name="Song J."/>
            <person name="Takazaki Y."/>
            <person name="Terasawa K."/>
            <person name="Tsugane M."/>
            <person name="Tsuji K."/>
            <person name="Ueda S."/>
            <person name="Waki K."/>
            <person name="Yamagata H."/>
            <person name="Yamamoto M."/>
            <person name="Yamamoto S."/>
            <person name="Yamane H."/>
            <person name="Yoshiki S."/>
            <person name="Yoshihara R."/>
            <person name="Yukawa K."/>
            <person name="Zhong H."/>
            <person name="Yano M."/>
            <person name="Yuan Q."/>
            <person name="Ouyang S."/>
            <person name="Liu J."/>
            <person name="Jones K.M."/>
            <person name="Gansberger K."/>
            <person name="Moffat K."/>
            <person name="Hill J."/>
            <person name="Bera J."/>
            <person name="Fadrosh D."/>
            <person name="Jin S."/>
            <person name="Johri S."/>
            <person name="Kim M."/>
            <person name="Overton L."/>
            <person name="Reardon M."/>
            <person name="Tsitrin T."/>
            <person name="Vuong H."/>
            <person name="Weaver B."/>
            <person name="Ciecko A."/>
            <person name="Tallon L."/>
            <person name="Jackson J."/>
            <person name="Pai G."/>
            <person name="Aken S.V."/>
            <person name="Utterback T."/>
            <person name="Reidmuller S."/>
            <person name="Feldblyum T."/>
            <person name="Hsiao J."/>
            <person name="Zismann V."/>
            <person name="Iobst S."/>
            <person name="de Vazeille A.R."/>
            <person name="Buell C.R."/>
            <person name="Ying K."/>
            <person name="Li Y."/>
            <person name="Lu T."/>
            <person name="Huang Y."/>
            <person name="Zhao Q."/>
            <person name="Feng Q."/>
            <person name="Zhang L."/>
            <person name="Zhu J."/>
            <person name="Weng Q."/>
            <person name="Mu J."/>
            <person name="Lu Y."/>
            <person name="Fan D."/>
            <person name="Liu Y."/>
            <person name="Guan J."/>
            <person name="Zhang Y."/>
            <person name="Yu S."/>
            <person name="Liu X."/>
            <person name="Zhang Y."/>
            <person name="Hong G."/>
            <person name="Han B."/>
            <person name="Choisne N."/>
            <person name="Demange N."/>
            <person name="Orjeda G."/>
            <person name="Samain S."/>
            <person name="Cattolico L."/>
            <person name="Pelletier E."/>
            <person name="Couloux A."/>
            <person name="Segurens B."/>
            <person name="Wincker P."/>
            <person name="D'Hont A."/>
            <person name="Scarpelli C."/>
            <person name="Weissenbach J."/>
            <person name="Salanoubat M."/>
            <person name="Quetier F."/>
            <person name="Yu Y."/>
            <person name="Kim H.R."/>
            <person name="Rambo T."/>
            <person name="Currie J."/>
            <person name="Collura K."/>
            <person name="Luo M."/>
            <person name="Yang T."/>
            <person name="Ammiraju J.S.S."/>
            <person name="Engler F."/>
            <person name="Soderlund C."/>
            <person name="Wing R.A."/>
            <person name="Palmer L.E."/>
            <person name="de la Bastide M."/>
            <person name="Spiegel L."/>
            <person name="Nascimento L."/>
            <person name="Zutavern T."/>
            <person name="O'Shaughnessy A."/>
            <person name="Dike S."/>
            <person name="Dedhia N."/>
            <person name="Preston R."/>
            <person name="Balija V."/>
            <person name="McCombie W.R."/>
            <person name="Chow T."/>
            <person name="Chen H."/>
            <person name="Chung M."/>
            <person name="Chen C."/>
            <person name="Shaw J."/>
            <person name="Wu H."/>
            <person name="Hsiao K."/>
            <person name="Chao Y."/>
            <person name="Chu M."/>
            <person name="Cheng C."/>
            <person name="Hour A."/>
            <person name="Lee P."/>
            <person name="Lin S."/>
            <person name="Lin Y."/>
            <person name="Liou J."/>
            <person name="Liu S."/>
            <person name="Hsing Y."/>
            <person name="Raghuvanshi S."/>
            <person name="Mohanty A."/>
            <person name="Bharti A.K."/>
            <person name="Gaur A."/>
            <person name="Gupta V."/>
            <person name="Kumar D."/>
            <person name="Ravi V."/>
            <person name="Vij S."/>
            <person name="Kapur A."/>
            <person name="Khurana P."/>
            <person name="Khurana P."/>
            <person name="Khurana J.P."/>
            <person name="Tyagi A.K."/>
            <person name="Gaikwad K."/>
            <person name="Singh A."/>
            <person name="Dalal V."/>
            <person name="Srivastava S."/>
            <person name="Dixit A."/>
            <person name="Pal A.K."/>
            <person name="Ghazi I.A."/>
            <person name="Yadav M."/>
            <person name="Pandit A."/>
            <person name="Bhargava A."/>
            <person name="Sureshbabu K."/>
            <person name="Batra K."/>
            <person name="Sharma T.R."/>
            <person name="Mohapatra T."/>
            <person name="Singh N.K."/>
            <person name="Messing J."/>
            <person name="Nelson A.B."/>
            <person name="Fuks G."/>
            <person name="Kavchok S."/>
            <person name="Keizer G."/>
            <person name="Linton E."/>
            <person name="Llaca V."/>
            <person name="Song R."/>
            <person name="Tanyolac B."/>
            <person name="Young S."/>
            <person name="Ho-Il K."/>
            <person name="Hahn J.H."/>
            <person name="Sangsakoo G."/>
            <person name="Vanavichit A."/>
            <person name="de Mattos Luiz.A.T."/>
            <person name="Zimmer P.D."/>
            <person name="Malone G."/>
            <person name="Dellagostin O."/>
            <person name="de Oliveira A.C."/>
            <person name="Bevan M."/>
            <person name="Bancroft I."/>
            <person name="Minx P."/>
            <person name="Cordum H."/>
            <person name="Wilson R."/>
            <person name="Cheng Z."/>
            <person name="Jin W."/>
            <person name="Jiang J."/>
            <person name="Leong S.A."/>
            <person name="Iwama H."/>
            <person name="Gojobori T."/>
            <person name="Itoh T."/>
            <person name="Niimura Y."/>
            <person name="Fujii Y."/>
            <person name="Habara T."/>
            <person name="Sakai H."/>
            <person name="Sato Y."/>
            <person name="Wilson G."/>
            <person name="Kumar K."/>
            <person name="McCouch S."/>
            <person name="Juretic N."/>
            <person name="Hoen D."/>
            <person name="Wright S."/>
            <person name="Bruskiewich R."/>
            <person name="Bureau T."/>
            <person name="Miyao A."/>
            <person name="Hirochika H."/>
            <person name="Nishikawa T."/>
            <person name="Kadowaki K."/>
            <person name="Sugiura M."/>
            <person name="Burr B."/>
            <person name="Sasaki T."/>
        </authorList>
    </citation>
    <scope>NUCLEOTIDE SEQUENCE [LARGE SCALE GENOMIC DNA]</scope>
    <source>
        <strain evidence="2">cv. Nipponbare</strain>
    </source>
</reference>
<organism evidence="1 2">
    <name type="scientific">Oryza sativa subsp. japonica</name>
    <name type="common">Rice</name>
    <dbReference type="NCBI Taxonomy" id="39947"/>
    <lineage>
        <taxon>Eukaryota</taxon>
        <taxon>Viridiplantae</taxon>
        <taxon>Streptophyta</taxon>
        <taxon>Embryophyta</taxon>
        <taxon>Tracheophyta</taxon>
        <taxon>Spermatophyta</taxon>
        <taxon>Magnoliopsida</taxon>
        <taxon>Liliopsida</taxon>
        <taxon>Poales</taxon>
        <taxon>Poaceae</taxon>
        <taxon>BOP clade</taxon>
        <taxon>Oryzoideae</taxon>
        <taxon>Oryzeae</taxon>
        <taxon>Oryzinae</taxon>
        <taxon>Oryza</taxon>
        <taxon>Oryza sativa</taxon>
    </lineage>
</organism>
<name>Q6K895_ORYSJ</name>
<proteinExistence type="predicted"/>